<sequence length="169" mass="20138">MNLDRQLSGLTISSADAVFGLSKNFWSTLFESLYLPSWEQYCGRPWYDNDQFQATIDVQDFKPEDIDIRVDDNVITVEGKHEEAREKQDEYRRERNAAYKHFLKRYYLPYEYDNNRVESRLSSDGFLTVTAPKKGVWVPWKISTDRRIPISYGSRTYTSRPWLKKLSWK</sequence>
<feature type="domain" description="SHSP" evidence="4">
    <location>
        <begin position="32"/>
        <end position="151"/>
    </location>
</feature>
<dbReference type="PANTHER" id="PTHR45640:SF13">
    <property type="entry name" value="HEAT SHOCK PROTEIN 22-RELATED"/>
    <property type="match status" value="1"/>
</dbReference>
<dbReference type="EMBL" id="CAKOFQ010008378">
    <property type="protein sequence ID" value="CAH2013823.1"/>
    <property type="molecule type" value="Genomic_DNA"/>
</dbReference>
<evidence type="ECO:0000256" key="2">
    <source>
        <dbReference type="PROSITE-ProRule" id="PRU00285"/>
    </source>
</evidence>
<dbReference type="InterPro" id="IPR002068">
    <property type="entry name" value="A-crystallin/Hsp20_dom"/>
</dbReference>
<evidence type="ECO:0000313" key="5">
    <source>
        <dbReference type="EMBL" id="CAH2013823.1"/>
    </source>
</evidence>
<dbReference type="GO" id="GO:0005634">
    <property type="term" value="C:nucleus"/>
    <property type="evidence" value="ECO:0007669"/>
    <property type="project" value="TreeGrafter"/>
</dbReference>
<dbReference type="OrthoDB" id="1431247at2759"/>
<gene>
    <name evidence="5" type="ORF">ACAOBT_LOCUS33692</name>
</gene>
<dbReference type="Gene3D" id="2.60.40.790">
    <property type="match status" value="1"/>
</dbReference>
<organism evidence="5 6">
    <name type="scientific">Acanthoscelides obtectus</name>
    <name type="common">Bean weevil</name>
    <name type="synonym">Bruchus obtectus</name>
    <dbReference type="NCBI Taxonomy" id="200917"/>
    <lineage>
        <taxon>Eukaryota</taxon>
        <taxon>Metazoa</taxon>
        <taxon>Ecdysozoa</taxon>
        <taxon>Arthropoda</taxon>
        <taxon>Hexapoda</taxon>
        <taxon>Insecta</taxon>
        <taxon>Pterygota</taxon>
        <taxon>Neoptera</taxon>
        <taxon>Endopterygota</taxon>
        <taxon>Coleoptera</taxon>
        <taxon>Polyphaga</taxon>
        <taxon>Cucujiformia</taxon>
        <taxon>Chrysomeloidea</taxon>
        <taxon>Chrysomelidae</taxon>
        <taxon>Bruchinae</taxon>
        <taxon>Bruchini</taxon>
        <taxon>Acanthoscelides</taxon>
    </lineage>
</organism>
<reference evidence="5" key="1">
    <citation type="submission" date="2022-03" db="EMBL/GenBank/DDBJ databases">
        <authorList>
            <person name="Sayadi A."/>
        </authorList>
    </citation>
    <scope>NUCLEOTIDE SEQUENCE</scope>
</reference>
<dbReference type="Pfam" id="PF00011">
    <property type="entry name" value="HSP20"/>
    <property type="match status" value="1"/>
</dbReference>
<evidence type="ECO:0000256" key="1">
    <source>
        <dbReference type="ARBA" id="ARBA00023016"/>
    </source>
</evidence>
<proteinExistence type="inferred from homology"/>
<accession>A0A9P0MKE6</accession>
<keyword evidence="1" id="KW-0346">Stress response</keyword>
<dbReference type="GO" id="GO:0042026">
    <property type="term" value="P:protein refolding"/>
    <property type="evidence" value="ECO:0007669"/>
    <property type="project" value="TreeGrafter"/>
</dbReference>
<evidence type="ECO:0000313" key="6">
    <source>
        <dbReference type="Proteomes" id="UP001152888"/>
    </source>
</evidence>
<dbReference type="InterPro" id="IPR001436">
    <property type="entry name" value="Alpha-crystallin/sHSP_animal"/>
</dbReference>
<dbReference type="GO" id="GO:0051082">
    <property type="term" value="F:unfolded protein binding"/>
    <property type="evidence" value="ECO:0007669"/>
    <property type="project" value="TreeGrafter"/>
</dbReference>
<dbReference type="SUPFAM" id="SSF49764">
    <property type="entry name" value="HSP20-like chaperones"/>
    <property type="match status" value="1"/>
</dbReference>
<evidence type="ECO:0000259" key="4">
    <source>
        <dbReference type="PROSITE" id="PS01031"/>
    </source>
</evidence>
<dbReference type="GO" id="GO:0005737">
    <property type="term" value="C:cytoplasm"/>
    <property type="evidence" value="ECO:0007669"/>
    <property type="project" value="TreeGrafter"/>
</dbReference>
<dbReference type="CDD" id="cd06526">
    <property type="entry name" value="metazoan_ACD"/>
    <property type="match status" value="1"/>
</dbReference>
<dbReference type="Proteomes" id="UP001152888">
    <property type="component" value="Unassembled WGS sequence"/>
</dbReference>
<comment type="caution">
    <text evidence="5">The sequence shown here is derived from an EMBL/GenBank/DDBJ whole genome shotgun (WGS) entry which is preliminary data.</text>
</comment>
<dbReference type="InterPro" id="IPR008978">
    <property type="entry name" value="HSP20-like_chaperone"/>
</dbReference>
<keyword evidence="6" id="KW-1185">Reference proteome</keyword>
<dbReference type="PANTHER" id="PTHR45640">
    <property type="entry name" value="HEAT SHOCK PROTEIN HSP-12.2-RELATED"/>
    <property type="match status" value="1"/>
</dbReference>
<evidence type="ECO:0000256" key="3">
    <source>
        <dbReference type="RuleBase" id="RU003616"/>
    </source>
</evidence>
<comment type="similarity">
    <text evidence="2 3">Belongs to the small heat shock protein (HSP20) family.</text>
</comment>
<dbReference type="GO" id="GO:0009408">
    <property type="term" value="P:response to heat"/>
    <property type="evidence" value="ECO:0007669"/>
    <property type="project" value="TreeGrafter"/>
</dbReference>
<name>A0A9P0MKE6_ACAOB</name>
<dbReference type="AlphaFoldDB" id="A0A9P0MKE6"/>
<protein>
    <recommendedName>
        <fullName evidence="4">SHSP domain-containing protein</fullName>
    </recommendedName>
</protein>
<dbReference type="PROSITE" id="PS01031">
    <property type="entry name" value="SHSP"/>
    <property type="match status" value="1"/>
</dbReference>